<dbReference type="Proteomes" id="UP000487350">
    <property type="component" value="Unassembled WGS sequence"/>
</dbReference>
<keyword evidence="4" id="KW-1185">Reference proteome</keyword>
<keyword evidence="1" id="KW-0802">TPR repeat</keyword>
<protein>
    <recommendedName>
        <fullName evidence="5">Tetratricopeptide repeat-containing protein</fullName>
    </recommendedName>
</protein>
<dbReference type="EMBL" id="WJBU01000006">
    <property type="protein sequence ID" value="MRD47087.1"/>
    <property type="molecule type" value="Genomic_DNA"/>
</dbReference>
<dbReference type="InterPro" id="IPR019734">
    <property type="entry name" value="TPR_rpt"/>
</dbReference>
<dbReference type="InterPro" id="IPR011990">
    <property type="entry name" value="TPR-like_helical_dom_sf"/>
</dbReference>
<feature type="region of interest" description="Disordered" evidence="2">
    <location>
        <begin position="1"/>
        <end position="22"/>
    </location>
</feature>
<dbReference type="AlphaFoldDB" id="A0A844B6F5"/>
<feature type="compositionally biased region" description="Polar residues" evidence="2">
    <location>
        <begin position="1"/>
        <end position="13"/>
    </location>
</feature>
<dbReference type="SUPFAM" id="SSF48452">
    <property type="entry name" value="TPR-like"/>
    <property type="match status" value="1"/>
</dbReference>
<dbReference type="PROSITE" id="PS50005">
    <property type="entry name" value="TPR"/>
    <property type="match status" value="1"/>
</dbReference>
<name>A0A844B6F5_9BURK</name>
<organism evidence="3 4">
    <name type="scientific">Caenimonas koreensis DSM 17982</name>
    <dbReference type="NCBI Taxonomy" id="1121255"/>
    <lineage>
        <taxon>Bacteria</taxon>
        <taxon>Pseudomonadati</taxon>
        <taxon>Pseudomonadota</taxon>
        <taxon>Betaproteobacteria</taxon>
        <taxon>Burkholderiales</taxon>
        <taxon>Comamonadaceae</taxon>
        <taxon>Caenimonas</taxon>
    </lineage>
</organism>
<gene>
    <name evidence="3" type="ORF">GHT07_07340</name>
</gene>
<dbReference type="RefSeq" id="WP_153584426.1">
    <property type="nucleotide sequence ID" value="NZ_WJBU01000006.1"/>
</dbReference>
<evidence type="ECO:0000256" key="1">
    <source>
        <dbReference type="PROSITE-ProRule" id="PRU00339"/>
    </source>
</evidence>
<feature type="repeat" description="TPR" evidence="1">
    <location>
        <begin position="81"/>
        <end position="114"/>
    </location>
</feature>
<evidence type="ECO:0000256" key="2">
    <source>
        <dbReference type="SAM" id="MobiDB-lite"/>
    </source>
</evidence>
<sequence length="169" mass="18711">MTANEDPGTTASSGLKAPSAHATAQAAQQAQAAQALALSARLTDAQVNTLYRQVYNMTEQGRFDEANVLLALIMMYRPDEPKFSLASAICFRKTGCFEDAIRMFARTLELQPDNDEPAFEIVECMSLLGLHDNATDLLRQIADVARRENKTHTMERAETLLEFKKATVQ</sequence>
<dbReference type="OrthoDB" id="9786548at2"/>
<evidence type="ECO:0000313" key="3">
    <source>
        <dbReference type="EMBL" id="MRD47087.1"/>
    </source>
</evidence>
<dbReference type="Gene3D" id="1.25.40.10">
    <property type="entry name" value="Tetratricopeptide repeat domain"/>
    <property type="match status" value="1"/>
</dbReference>
<reference evidence="3 4" key="1">
    <citation type="submission" date="2019-11" db="EMBL/GenBank/DDBJ databases">
        <title>Caenimonas koreensis gen. nov., sp. nov., isolated from activated sludge.</title>
        <authorList>
            <person name="Seung H.R."/>
        </authorList>
    </citation>
    <scope>NUCLEOTIDE SEQUENCE [LARGE SCALE GENOMIC DNA]</scope>
    <source>
        <strain evidence="3 4">EMB320</strain>
    </source>
</reference>
<evidence type="ECO:0000313" key="4">
    <source>
        <dbReference type="Proteomes" id="UP000487350"/>
    </source>
</evidence>
<accession>A0A844B6F5</accession>
<comment type="caution">
    <text evidence="3">The sequence shown here is derived from an EMBL/GenBank/DDBJ whole genome shotgun (WGS) entry which is preliminary data.</text>
</comment>
<evidence type="ECO:0008006" key="5">
    <source>
        <dbReference type="Google" id="ProtNLM"/>
    </source>
</evidence>
<proteinExistence type="predicted"/>